<dbReference type="InterPro" id="IPR045054">
    <property type="entry name" value="P4HA-like"/>
</dbReference>
<keyword evidence="3" id="KW-0223">Dioxygenase</keyword>
<dbReference type="Proteomes" id="UP001165121">
    <property type="component" value="Unassembled WGS sequence"/>
</dbReference>
<evidence type="ECO:0000256" key="5">
    <source>
        <dbReference type="ARBA" id="ARBA00023004"/>
    </source>
</evidence>
<evidence type="ECO:0000259" key="7">
    <source>
        <dbReference type="PROSITE" id="PS51471"/>
    </source>
</evidence>
<accession>A0A9W7D0P7</accession>
<dbReference type="OrthoDB" id="420380at2759"/>
<dbReference type="PROSITE" id="PS51471">
    <property type="entry name" value="FE2OG_OXY"/>
    <property type="match status" value="1"/>
</dbReference>
<dbReference type="InterPro" id="IPR005123">
    <property type="entry name" value="Oxoglu/Fe-dep_dioxygenase_dom"/>
</dbReference>
<evidence type="ECO:0000256" key="3">
    <source>
        <dbReference type="ARBA" id="ARBA00022964"/>
    </source>
</evidence>
<dbReference type="InterPro" id="IPR044862">
    <property type="entry name" value="Pro_4_hyd_alph_FE2OG_OXY"/>
</dbReference>
<evidence type="ECO:0000256" key="2">
    <source>
        <dbReference type="ARBA" id="ARBA00022723"/>
    </source>
</evidence>
<proteinExistence type="predicted"/>
<organism evidence="8 9">
    <name type="scientific">Phytophthora fragariaefolia</name>
    <dbReference type="NCBI Taxonomy" id="1490495"/>
    <lineage>
        <taxon>Eukaryota</taxon>
        <taxon>Sar</taxon>
        <taxon>Stramenopiles</taxon>
        <taxon>Oomycota</taxon>
        <taxon>Peronosporomycetes</taxon>
        <taxon>Peronosporales</taxon>
        <taxon>Peronosporaceae</taxon>
        <taxon>Phytophthora</taxon>
    </lineage>
</organism>
<dbReference type="FunFam" id="2.60.120.620:FF:000017">
    <property type="entry name" value="Transmembrane prolyl 4-hydroxylase"/>
    <property type="match status" value="1"/>
</dbReference>
<dbReference type="PANTHER" id="PTHR10869:SF246">
    <property type="entry name" value="TRANSMEMBRANE PROLYL 4-HYDROXYLASE"/>
    <property type="match status" value="1"/>
</dbReference>
<dbReference type="InterPro" id="IPR006620">
    <property type="entry name" value="Pro_4_hyd_alph"/>
</dbReference>
<evidence type="ECO:0000256" key="1">
    <source>
        <dbReference type="ARBA" id="ARBA00001961"/>
    </source>
</evidence>
<dbReference type="AlphaFoldDB" id="A0A9W7D0P7"/>
<keyword evidence="6" id="KW-1133">Transmembrane helix</keyword>
<protein>
    <submittedName>
        <fullName evidence="8">Unnamed protein product</fullName>
    </submittedName>
</protein>
<keyword evidence="2" id="KW-0479">Metal-binding</keyword>
<keyword evidence="6" id="KW-0812">Transmembrane</keyword>
<dbReference type="EMBL" id="BSXT01003094">
    <property type="protein sequence ID" value="GMF52496.1"/>
    <property type="molecule type" value="Genomic_DNA"/>
</dbReference>
<evidence type="ECO:0000313" key="8">
    <source>
        <dbReference type="EMBL" id="GMF52496.1"/>
    </source>
</evidence>
<dbReference type="GO" id="GO:0004656">
    <property type="term" value="F:procollagen-proline 4-dioxygenase activity"/>
    <property type="evidence" value="ECO:0007669"/>
    <property type="project" value="TreeGrafter"/>
</dbReference>
<evidence type="ECO:0000256" key="4">
    <source>
        <dbReference type="ARBA" id="ARBA00023002"/>
    </source>
</evidence>
<dbReference type="GO" id="GO:0005506">
    <property type="term" value="F:iron ion binding"/>
    <property type="evidence" value="ECO:0007669"/>
    <property type="project" value="InterPro"/>
</dbReference>
<keyword evidence="9" id="KW-1185">Reference proteome</keyword>
<dbReference type="Pfam" id="PF13640">
    <property type="entry name" value="2OG-FeII_Oxy_3"/>
    <property type="match status" value="1"/>
</dbReference>
<dbReference type="GO" id="GO:0031418">
    <property type="term" value="F:L-ascorbic acid binding"/>
    <property type="evidence" value="ECO:0007669"/>
    <property type="project" value="InterPro"/>
</dbReference>
<feature type="domain" description="Fe2OG dioxygenase" evidence="7">
    <location>
        <begin position="370"/>
        <end position="498"/>
    </location>
</feature>
<dbReference type="SMART" id="SM00702">
    <property type="entry name" value="P4Hc"/>
    <property type="match status" value="1"/>
</dbReference>
<feature type="transmembrane region" description="Helical" evidence="6">
    <location>
        <begin position="102"/>
        <end position="123"/>
    </location>
</feature>
<dbReference type="Gene3D" id="2.60.120.620">
    <property type="entry name" value="q2cbj1_9rhob like domain"/>
    <property type="match status" value="1"/>
</dbReference>
<comment type="caution">
    <text evidence="8">The sequence shown here is derived from an EMBL/GenBank/DDBJ whole genome shotgun (WGS) entry which is preliminary data.</text>
</comment>
<reference evidence="8" key="1">
    <citation type="submission" date="2023-04" db="EMBL/GenBank/DDBJ databases">
        <title>Phytophthora fragariaefolia NBRC 109709.</title>
        <authorList>
            <person name="Ichikawa N."/>
            <person name="Sato H."/>
            <person name="Tonouchi N."/>
        </authorList>
    </citation>
    <scope>NUCLEOTIDE SEQUENCE</scope>
    <source>
        <strain evidence="8">NBRC 109709</strain>
    </source>
</reference>
<feature type="transmembrane region" description="Helical" evidence="6">
    <location>
        <begin position="14"/>
        <end position="41"/>
    </location>
</feature>
<keyword evidence="5" id="KW-0408">Iron</keyword>
<dbReference type="PANTHER" id="PTHR10869">
    <property type="entry name" value="PROLYL 4-HYDROXYLASE ALPHA SUBUNIT"/>
    <property type="match status" value="1"/>
</dbReference>
<evidence type="ECO:0000256" key="6">
    <source>
        <dbReference type="SAM" id="Phobius"/>
    </source>
</evidence>
<evidence type="ECO:0000313" key="9">
    <source>
        <dbReference type="Proteomes" id="UP001165121"/>
    </source>
</evidence>
<name>A0A9W7D0P7_9STRA</name>
<dbReference type="GO" id="GO:0005783">
    <property type="term" value="C:endoplasmic reticulum"/>
    <property type="evidence" value="ECO:0007669"/>
    <property type="project" value="TreeGrafter"/>
</dbReference>
<sequence length="505" mass="56398">MVFVTPLLPTDIDIYVLGVTSFGKLATLLYFSAFTLLLRFWEDVRAQARRAEKPLARVAASQSVIADSTDQDVRGAPHNSFAILILMAGPSSKARAAPATAWPLRSSSWAFVALLAVAVATLARDPTVLQVAVRRALQEVSLAVGFYGDAVDCADARQYLTDVMPVKGFHVLCIEAATRDTLRVTAFKDGMQANSSTETTRDFDDFARAVEDELLQFPRPRDELALQYKQPAAYFSPDGERLEKNTTVLQNRIVFLFEGGQFIWPGIRVGHKTIVKNTHGRGDLVMETMSMTPLVFSVEEFLRDDEIDIVLELSMPHLAPSGVTLQDGHESRPATDWRTSTTYWLESSKHPLVQDIDKRTADLVKVPISHQESVQVLRYEHTQHYDQHLDYFSVERHRNSPSVLKKIEHGYKNRMITVFWYMSDVAKGGETNFARAGGLPPPPSNKGCTQGLSVTPKKRKVVVFYSMLPNGQGDPLSLHAGCPVEEGIKMSGNKWVWNKPRSDYD</sequence>
<comment type="cofactor">
    <cofactor evidence="1">
        <name>L-ascorbate</name>
        <dbReference type="ChEBI" id="CHEBI:38290"/>
    </cofactor>
</comment>
<gene>
    <name evidence="8" type="ORF">Pfra01_002151000</name>
</gene>
<keyword evidence="4" id="KW-0560">Oxidoreductase</keyword>
<keyword evidence="6" id="KW-0472">Membrane</keyword>